<evidence type="ECO:0000259" key="1">
    <source>
        <dbReference type="Pfam" id="PF16291"/>
    </source>
</evidence>
<evidence type="ECO:0000313" key="3">
    <source>
        <dbReference type="Proteomes" id="UP000663207"/>
    </source>
</evidence>
<reference evidence="2 3" key="1">
    <citation type="submission" date="2021-03" db="EMBL/GenBank/DDBJ databases">
        <title>Novel species identification of genus Shewanella.</title>
        <authorList>
            <person name="Liu G."/>
            <person name="Zhang Q."/>
        </authorList>
    </citation>
    <scope>NUCLEOTIDE SEQUENCE [LARGE SCALE GENOMIC DNA]</scope>
    <source>
        <strain evidence="2 3">FJAT-52962</strain>
    </source>
</reference>
<dbReference type="InterPro" id="IPR011008">
    <property type="entry name" value="Dimeric_a/b-barrel"/>
</dbReference>
<feature type="domain" description="DUF4937" evidence="1">
    <location>
        <begin position="2"/>
        <end position="89"/>
    </location>
</feature>
<evidence type="ECO:0000313" key="2">
    <source>
        <dbReference type="EMBL" id="QSX37409.1"/>
    </source>
</evidence>
<accession>A0ABX7R0U3</accession>
<keyword evidence="3" id="KW-1185">Reference proteome</keyword>
<dbReference type="EMBL" id="CP071502">
    <property type="protein sequence ID" value="QSX37409.1"/>
    <property type="molecule type" value="Genomic_DNA"/>
</dbReference>
<protein>
    <submittedName>
        <fullName evidence="2">DUF4937 domain-containing protein</fullName>
    </submittedName>
</protein>
<dbReference type="SUPFAM" id="SSF54909">
    <property type="entry name" value="Dimeric alpha+beta barrel"/>
    <property type="match status" value="1"/>
</dbReference>
<gene>
    <name evidence="2" type="ORF">JYB85_00685</name>
</gene>
<dbReference type="Proteomes" id="UP000663207">
    <property type="component" value="Chromosome"/>
</dbReference>
<dbReference type="Pfam" id="PF16291">
    <property type="entry name" value="DUF4937"/>
    <property type="match status" value="1"/>
</dbReference>
<dbReference type="InterPro" id="IPR032555">
    <property type="entry name" value="DUF4937"/>
</dbReference>
<organism evidence="2 3">
    <name type="scientific">Shewanella sedimentimangrovi</name>
    <dbReference type="NCBI Taxonomy" id="2814293"/>
    <lineage>
        <taxon>Bacteria</taxon>
        <taxon>Pseudomonadati</taxon>
        <taxon>Pseudomonadota</taxon>
        <taxon>Gammaproteobacteria</taxon>
        <taxon>Alteromonadales</taxon>
        <taxon>Shewanellaceae</taxon>
        <taxon>Shewanella</taxon>
    </lineage>
</organism>
<name>A0ABX7R0U3_9GAMM</name>
<dbReference type="RefSeq" id="WP_207380640.1">
    <property type="nucleotide sequence ID" value="NZ_CP071502.1"/>
</dbReference>
<sequence length="193" mass="21199">MILKFIECTPKPGMRADFSKAQMAWAPIAGCDGFIAQFGGWDSVNGHAIILALWQSEQAVVNFMASVHDGIFAGSGQEHTYQQCKVQYFTLEQDLEALQPAWLLNATSVRIEQYPGHMKQTKPLTGPGLLGGVWGRSNQESGHCLRLSFWHDGVQANEPVGDMQGQSAHSAMSTCLNLPLLPEWRLLSQIQSG</sequence>
<proteinExistence type="predicted"/>